<reference evidence="1 2" key="1">
    <citation type="submission" date="2019-05" db="EMBL/GenBank/DDBJ databases">
        <title>Another draft genome of Portunus trituberculatus and its Hox gene families provides insights of decapod evolution.</title>
        <authorList>
            <person name="Jeong J.-H."/>
            <person name="Song I."/>
            <person name="Kim S."/>
            <person name="Choi T."/>
            <person name="Kim D."/>
            <person name="Ryu S."/>
            <person name="Kim W."/>
        </authorList>
    </citation>
    <scope>NUCLEOTIDE SEQUENCE [LARGE SCALE GENOMIC DNA]</scope>
    <source>
        <tissue evidence="1">Muscle</tissue>
    </source>
</reference>
<protein>
    <submittedName>
        <fullName evidence="1">Uncharacterized protein</fullName>
    </submittedName>
</protein>
<proteinExistence type="predicted"/>
<evidence type="ECO:0000313" key="1">
    <source>
        <dbReference type="EMBL" id="MPC59093.1"/>
    </source>
</evidence>
<evidence type="ECO:0000313" key="2">
    <source>
        <dbReference type="Proteomes" id="UP000324222"/>
    </source>
</evidence>
<comment type="caution">
    <text evidence="1">The sequence shown here is derived from an EMBL/GenBank/DDBJ whole genome shotgun (WGS) entry which is preliminary data.</text>
</comment>
<accession>A0A5B7GNF8</accession>
<gene>
    <name evidence="1" type="ORF">E2C01_053108</name>
</gene>
<sequence>MDLRHRYLYRCRGRDIGVYLFKAPGHDVFRRGAPFRRTISFLKQRLIEAGLIDHWTDGAVAAATETEIEERGGRTLQISGQMSLRDLSVTELLHQY</sequence>
<keyword evidence="2" id="KW-1185">Reference proteome</keyword>
<dbReference type="Proteomes" id="UP000324222">
    <property type="component" value="Unassembled WGS sequence"/>
</dbReference>
<dbReference type="AlphaFoldDB" id="A0A5B7GNF8"/>
<dbReference type="EMBL" id="VSRR010016242">
    <property type="protein sequence ID" value="MPC59093.1"/>
    <property type="molecule type" value="Genomic_DNA"/>
</dbReference>
<organism evidence="1 2">
    <name type="scientific">Portunus trituberculatus</name>
    <name type="common">Swimming crab</name>
    <name type="synonym">Neptunus trituberculatus</name>
    <dbReference type="NCBI Taxonomy" id="210409"/>
    <lineage>
        <taxon>Eukaryota</taxon>
        <taxon>Metazoa</taxon>
        <taxon>Ecdysozoa</taxon>
        <taxon>Arthropoda</taxon>
        <taxon>Crustacea</taxon>
        <taxon>Multicrustacea</taxon>
        <taxon>Malacostraca</taxon>
        <taxon>Eumalacostraca</taxon>
        <taxon>Eucarida</taxon>
        <taxon>Decapoda</taxon>
        <taxon>Pleocyemata</taxon>
        <taxon>Brachyura</taxon>
        <taxon>Eubrachyura</taxon>
        <taxon>Portunoidea</taxon>
        <taxon>Portunidae</taxon>
        <taxon>Portuninae</taxon>
        <taxon>Portunus</taxon>
    </lineage>
</organism>
<name>A0A5B7GNF8_PORTR</name>